<keyword evidence="1" id="KW-0175">Coiled coil</keyword>
<sequence length="722" mass="81650">MPVRSSTTSISEVNTIHETRPIEPVIVPDATTTTEISQLESQLRLVSGKLDEARRKSFAAEVTASDLQDEIDRMKSDHATEMAVLDHEKQNAVEQYRKLFADIPAIRRQAEEASKRTLQNKFGVDMAELEQEHVRQRTELQEQVNDTEAMLLQSYAARRKLEADRDDLDKIFRKEQRLRRETEERVQGLESELVVIKNDPTHTLSAEQKNAIEQYPGLLTYLHGDGTTENPGLHTRYTQARQTVDEQFSQLEELRMIKAILEQQILEQSVELDKLRTTKNELVDWMKEISKLIDKNISKDIELEELRTSMASKEKEANTAVEDIKAPGPREKGIIAPTKSGGAPENKQDDIFVGGIKLLASPEDTITPMKFRDEDHKAPHHKQENTAISGIKPPGSPKLSLCLGYVLAANERFIHKKCKHCELVVALPHWQRDNGLWIPKWNAHMNQCSFSPRDARPELKGVQKTTPVAGLDTDTKASQAQNKTSDSTAASTLKSVSRPVHKPPPTRAQGWPPESTSGMKKCKHCSWWREFNTPQQRLDHFQHEDECTSITCKNEGCGDVMQLAYFFAEHQKQCKDRTVDERKALSHTEKELAKRPETEAQVADRLGNLFDHPWHQRPEMSVRENEESENNRSLTPKGPRHARQPATPTSQRPRTPAAPKSSVPEEKKGGLMGDSKHARTTTGGLVGNSKHAPKETKVEKKGGLMGYSRWAPKKDDEGEKRG</sequence>
<proteinExistence type="predicted"/>
<dbReference type="AlphaFoldDB" id="A0A9W8Y5Y2"/>
<organism evidence="3 4">
    <name type="scientific">Neocucurbitaria cava</name>
    <dbReference type="NCBI Taxonomy" id="798079"/>
    <lineage>
        <taxon>Eukaryota</taxon>
        <taxon>Fungi</taxon>
        <taxon>Dikarya</taxon>
        <taxon>Ascomycota</taxon>
        <taxon>Pezizomycotina</taxon>
        <taxon>Dothideomycetes</taxon>
        <taxon>Pleosporomycetidae</taxon>
        <taxon>Pleosporales</taxon>
        <taxon>Pleosporineae</taxon>
        <taxon>Cucurbitariaceae</taxon>
        <taxon>Neocucurbitaria</taxon>
    </lineage>
</organism>
<reference evidence="3" key="1">
    <citation type="submission" date="2022-10" db="EMBL/GenBank/DDBJ databases">
        <title>Tapping the CABI collections for fungal endophytes: first genome assemblies for Collariella, Neodidymelliopsis, Ascochyta clinopodiicola, Didymella pomorum, Didymosphaeria variabile, Neocosmospora piperis and Neocucurbitaria cava.</title>
        <authorList>
            <person name="Hill R."/>
        </authorList>
    </citation>
    <scope>NUCLEOTIDE SEQUENCE</scope>
    <source>
        <strain evidence="3">IMI 356814</strain>
    </source>
</reference>
<accession>A0A9W8Y5Y2</accession>
<feature type="compositionally biased region" description="Basic and acidic residues" evidence="2">
    <location>
        <begin position="663"/>
        <end position="677"/>
    </location>
</feature>
<evidence type="ECO:0000313" key="3">
    <source>
        <dbReference type="EMBL" id="KAJ4368425.1"/>
    </source>
</evidence>
<comment type="caution">
    <text evidence="3">The sequence shown here is derived from an EMBL/GenBank/DDBJ whole genome shotgun (WGS) entry which is preliminary data.</text>
</comment>
<evidence type="ECO:0000256" key="1">
    <source>
        <dbReference type="SAM" id="Coils"/>
    </source>
</evidence>
<feature type="compositionally biased region" description="Basic and acidic residues" evidence="2">
    <location>
        <begin position="712"/>
        <end position="722"/>
    </location>
</feature>
<gene>
    <name evidence="3" type="ORF">N0V83_006782</name>
</gene>
<name>A0A9W8Y5Y2_9PLEO</name>
<feature type="compositionally biased region" description="Polar residues" evidence="2">
    <location>
        <begin position="476"/>
        <end position="495"/>
    </location>
</feature>
<keyword evidence="4" id="KW-1185">Reference proteome</keyword>
<feature type="coiled-coil region" evidence="1">
    <location>
        <begin position="244"/>
        <end position="323"/>
    </location>
</feature>
<evidence type="ECO:0000313" key="4">
    <source>
        <dbReference type="Proteomes" id="UP001140560"/>
    </source>
</evidence>
<feature type="region of interest" description="Disordered" evidence="2">
    <location>
        <begin position="463"/>
        <end position="518"/>
    </location>
</feature>
<protein>
    <submittedName>
        <fullName evidence="3">Uncharacterized protein</fullName>
    </submittedName>
</protein>
<dbReference type="EMBL" id="JAPEUY010000011">
    <property type="protein sequence ID" value="KAJ4368425.1"/>
    <property type="molecule type" value="Genomic_DNA"/>
</dbReference>
<dbReference type="Proteomes" id="UP001140560">
    <property type="component" value="Unassembled WGS sequence"/>
</dbReference>
<evidence type="ECO:0000256" key="2">
    <source>
        <dbReference type="SAM" id="MobiDB-lite"/>
    </source>
</evidence>
<feature type="compositionally biased region" description="Basic and acidic residues" evidence="2">
    <location>
        <begin position="612"/>
        <end position="625"/>
    </location>
</feature>
<feature type="region of interest" description="Disordered" evidence="2">
    <location>
        <begin position="609"/>
        <end position="722"/>
    </location>
</feature>
<feature type="coiled-coil region" evidence="1">
    <location>
        <begin position="126"/>
        <end position="199"/>
    </location>
</feature>
<feature type="compositionally biased region" description="Basic and acidic residues" evidence="2">
    <location>
        <begin position="692"/>
        <end position="702"/>
    </location>
</feature>